<name>A0A9D1EW39_9BACT</name>
<dbReference type="AlphaFoldDB" id="A0A9D1EW39"/>
<dbReference type="Proteomes" id="UP000823928">
    <property type="component" value="Unassembled WGS sequence"/>
</dbReference>
<comment type="caution">
    <text evidence="1">The sequence shown here is derived from an EMBL/GenBank/DDBJ whole genome shotgun (WGS) entry which is preliminary data.</text>
</comment>
<evidence type="ECO:0000313" key="2">
    <source>
        <dbReference type="Proteomes" id="UP000823928"/>
    </source>
</evidence>
<sequence length="367" mass="40920">MPIAPISNTLTRNYNVGFTSLKIHNDKKNSENHSSGSFMKAVPLAAMIAMSPLNVTNVNAADRIDESHNIELVETQGVDEVEQTQRKVVALKEFPYTDGKRFIVKLINTTGGEGFDRIELARIGKDGTLYDNNSVNTFIKAINKYNISVISDDGVNQGTFPHTVLDQRKIMRQRFPIFERYDEMSDYILEQLANNPKENVIPVNEYNMKIAPTLGGAFQNNAKPVNINDVKGLTIDRAEYEKNAPSRVINGENDTYTIRFYKSKSDGRNLVTCEKSTNPGNEFRVSMAGDFTGQFGAKTYRKTIASYKLVGLNNDDDGFGIMDTTLGKELQKIAQTPEGARAYICPAYDYIYDVLGKGVLANVTDDM</sequence>
<gene>
    <name evidence="1" type="ORF">IAC10_00265</name>
</gene>
<evidence type="ECO:0000313" key="1">
    <source>
        <dbReference type="EMBL" id="HIS35051.1"/>
    </source>
</evidence>
<accession>A0A9D1EW39</accession>
<proteinExistence type="predicted"/>
<reference evidence="1" key="2">
    <citation type="journal article" date="2021" name="PeerJ">
        <title>Extensive microbial diversity within the chicken gut microbiome revealed by metagenomics and culture.</title>
        <authorList>
            <person name="Gilroy R."/>
            <person name="Ravi A."/>
            <person name="Getino M."/>
            <person name="Pursley I."/>
            <person name="Horton D.L."/>
            <person name="Alikhan N.F."/>
            <person name="Baker D."/>
            <person name="Gharbi K."/>
            <person name="Hall N."/>
            <person name="Watson M."/>
            <person name="Adriaenssens E.M."/>
            <person name="Foster-Nyarko E."/>
            <person name="Jarju S."/>
            <person name="Secka A."/>
            <person name="Antonio M."/>
            <person name="Oren A."/>
            <person name="Chaudhuri R.R."/>
            <person name="La Ragione R."/>
            <person name="Hildebrand F."/>
            <person name="Pallen M.J."/>
        </authorList>
    </citation>
    <scope>NUCLEOTIDE SEQUENCE</scope>
    <source>
        <strain evidence="1">6276</strain>
    </source>
</reference>
<organism evidence="1 2">
    <name type="scientific">Candidatus Scatousia excrementigallinarum</name>
    <dbReference type="NCBI Taxonomy" id="2840935"/>
    <lineage>
        <taxon>Bacteria</taxon>
        <taxon>Candidatus Scatousia</taxon>
    </lineage>
</organism>
<protein>
    <submittedName>
        <fullName evidence="1">Uncharacterized protein</fullName>
    </submittedName>
</protein>
<dbReference type="EMBL" id="DVIU01000008">
    <property type="protein sequence ID" value="HIS35051.1"/>
    <property type="molecule type" value="Genomic_DNA"/>
</dbReference>
<reference evidence="1" key="1">
    <citation type="submission" date="2020-10" db="EMBL/GenBank/DDBJ databases">
        <authorList>
            <person name="Gilroy R."/>
        </authorList>
    </citation>
    <scope>NUCLEOTIDE SEQUENCE</scope>
    <source>
        <strain evidence="1">6276</strain>
    </source>
</reference>